<comment type="caution">
    <text evidence="2">The sequence shown here is derived from an EMBL/GenBank/DDBJ whole genome shotgun (WGS) entry which is preliminary data.</text>
</comment>
<keyword evidence="1" id="KW-0472">Membrane</keyword>
<feature type="transmembrane region" description="Helical" evidence="1">
    <location>
        <begin position="97"/>
        <end position="116"/>
    </location>
</feature>
<organism evidence="2 3">
    <name type="scientific">Diversispora epigaea</name>
    <dbReference type="NCBI Taxonomy" id="1348612"/>
    <lineage>
        <taxon>Eukaryota</taxon>
        <taxon>Fungi</taxon>
        <taxon>Fungi incertae sedis</taxon>
        <taxon>Mucoromycota</taxon>
        <taxon>Glomeromycotina</taxon>
        <taxon>Glomeromycetes</taxon>
        <taxon>Diversisporales</taxon>
        <taxon>Diversisporaceae</taxon>
        <taxon>Diversispora</taxon>
    </lineage>
</organism>
<keyword evidence="3" id="KW-1185">Reference proteome</keyword>
<dbReference type="EMBL" id="PQFF01000231">
    <property type="protein sequence ID" value="RHZ71854.1"/>
    <property type="molecule type" value="Genomic_DNA"/>
</dbReference>
<keyword evidence="1" id="KW-0812">Transmembrane</keyword>
<dbReference type="OrthoDB" id="2434269at2759"/>
<gene>
    <name evidence="2" type="ORF">Glove_251g31</name>
</gene>
<reference evidence="2 3" key="1">
    <citation type="submission" date="2018-08" db="EMBL/GenBank/DDBJ databases">
        <title>Genome and evolution of the arbuscular mycorrhizal fungus Diversispora epigaea (formerly Glomus versiforme) and its bacterial endosymbionts.</title>
        <authorList>
            <person name="Sun X."/>
            <person name="Fei Z."/>
            <person name="Harrison M."/>
        </authorList>
    </citation>
    <scope>NUCLEOTIDE SEQUENCE [LARGE SCALE GENOMIC DNA]</scope>
    <source>
        <strain evidence="2 3">IT104</strain>
    </source>
</reference>
<proteinExistence type="predicted"/>
<dbReference type="AlphaFoldDB" id="A0A397IEN5"/>
<sequence length="169" mass="19227">MIAGGIRVWEWWNLWDLSDSPYDSTLDTICFVNIPKDVPISYESECAFTISDWSKINIPNDYNNCISVLPPITSLLVVTFTVICGMVLLGLLFMRGYFLWMMGCGGAIGLLIISGLQSSYSTERRCVRFVGKLFKLSTTQIISHKSLIYLWLHRNDFTRLLVQLFTAHG</sequence>
<evidence type="ECO:0000256" key="1">
    <source>
        <dbReference type="SAM" id="Phobius"/>
    </source>
</evidence>
<keyword evidence="1" id="KW-1133">Transmembrane helix</keyword>
<evidence type="ECO:0000313" key="2">
    <source>
        <dbReference type="EMBL" id="RHZ71854.1"/>
    </source>
</evidence>
<evidence type="ECO:0000313" key="3">
    <source>
        <dbReference type="Proteomes" id="UP000266861"/>
    </source>
</evidence>
<name>A0A397IEN5_9GLOM</name>
<protein>
    <submittedName>
        <fullName evidence="2">Uncharacterized protein</fullName>
    </submittedName>
</protein>
<feature type="transmembrane region" description="Helical" evidence="1">
    <location>
        <begin position="72"/>
        <end position="91"/>
    </location>
</feature>
<dbReference type="Proteomes" id="UP000266861">
    <property type="component" value="Unassembled WGS sequence"/>
</dbReference>
<accession>A0A397IEN5</accession>